<dbReference type="Proteomes" id="UP000092665">
    <property type="component" value="Unassembled WGS sequence"/>
</dbReference>
<organism evidence="2 3">
    <name type="scientific">Photorhabdus namnaonensis</name>
    <dbReference type="NCBI Taxonomy" id="1851568"/>
    <lineage>
        <taxon>Bacteria</taxon>
        <taxon>Pseudomonadati</taxon>
        <taxon>Pseudomonadota</taxon>
        <taxon>Gammaproteobacteria</taxon>
        <taxon>Enterobacterales</taxon>
        <taxon>Morganellaceae</taxon>
        <taxon>Photorhabdus</taxon>
    </lineage>
</organism>
<evidence type="ECO:0000313" key="2">
    <source>
        <dbReference type="EMBL" id="OCA54484.1"/>
    </source>
</evidence>
<name>A0A1B8YH76_9GAMM</name>
<gene>
    <name evidence="2" type="ORF">Phpb_02395</name>
</gene>
<feature type="region of interest" description="Disordered" evidence="1">
    <location>
        <begin position="713"/>
        <end position="736"/>
    </location>
</feature>
<protein>
    <submittedName>
        <fullName evidence="2">Uncharacterized protein</fullName>
    </submittedName>
</protein>
<evidence type="ECO:0000313" key="3">
    <source>
        <dbReference type="Proteomes" id="UP000092665"/>
    </source>
</evidence>
<reference evidence="3" key="1">
    <citation type="submission" date="2015-11" db="EMBL/GenBank/DDBJ databases">
        <authorList>
            <person name="Tobias N.J."/>
            <person name="Mishra B."/>
            <person name="Gupta D.K."/>
            <person name="Thines M."/>
            <person name="Stinear T.P."/>
            <person name="Bode H.B."/>
        </authorList>
    </citation>
    <scope>NUCLEOTIDE SEQUENCE [LARGE SCALE GENOMIC DNA]</scope>
    <source>
        <strain evidence="3">PB45.5</strain>
    </source>
</reference>
<comment type="caution">
    <text evidence="2">The sequence shown here is derived from an EMBL/GenBank/DDBJ whole genome shotgun (WGS) entry which is preliminary data.</text>
</comment>
<dbReference type="RefSeq" id="WP_065390522.1">
    <property type="nucleotide sequence ID" value="NZ_CAWMQN010000070.1"/>
</dbReference>
<accession>A0A1B8YH76</accession>
<dbReference type="EMBL" id="LOIC01000070">
    <property type="protein sequence ID" value="OCA54484.1"/>
    <property type="molecule type" value="Genomic_DNA"/>
</dbReference>
<keyword evidence="3" id="KW-1185">Reference proteome</keyword>
<sequence length="1315" mass="144569">MGTRFEIDAHFDWCKIFDGEMRSPMQCRLALFNSYSLIYIDMTAKQAGADNLNIFKLLNHAFHLDLPEKEAPLLIQDAGFFTFSNHANPPETEKLSNIFPQIPLPKSVTEMEAPVSHSCTFWLTLRLKGNYLFNNLIEIGVKDGDLPQADISISGRLDRGISAGESIKKSRYTAVLPDFKLFKIFGFNNLILKYQFDNHSKYEIAGTITLDLFQKTYCFDGALSADEKQVQASLKICHENSKSTIDKPFDGRMTGVTFGDLSFGINYTFAVPEKKQPKVGLYWVEGTINYAKLPALSGRLYFLDNAPILASVAINQDLSIHGIFEASFDNSNFFWPSHFIDIVFHQGSNLYYRRETDGDIKQENAIISSLAEKSLLLNQDITHYQPGFHLHALFDITLIETLQLKGDIQITKEGVNAEIQLLNPISLFVLQITGFEQDPGPTLLFSTVKENKFVFRCGLLFFKHDFGLNVEISGTKDKTGKLKISGSLSSDKISSPLLPNPTKLGFSYSESEGFKITDWPAFDLDNNQFINFIEELKKLSRNKGSNCGQLTQFVNEHLLTSRFSISPSFSTKTDNASQNDQLYFVLNGKYTMTMAGTDFVTLSFPKAVAFLLPNNLSLEELPDAIGAALKSAAESFVKGLLENREAIATFLTLTAAEKAADYAMTLLCEGLVDAALTEAVQSGAEALAAAGGVAAGAAGAAVIGGIINKIKDEINSKPTPPDPPKPADPKPPENLSATYEYKDHKAKFKWGYTENADGYQVKLKAPNNETLLNKKLNLKDNSFILPITPELAAGVYTWSVAATRKDFTSSENQLQQHRLSIPELNINLEEKSLIERDINLILKWNLVTDASHYYNVKIERDGQTENRSIAAPQNSETIIFDKQKPTGKYCFSLAALSDSNYIASEFCQVQQWLRLETPQQIQANYQSSGIEIQWQCCPDTTHYLLSLWVPNNTWIQQTENSTTGRAHIPLPPIPIAGTYKLYLASMPDATATSIPSIWSDEVAIEVVITPEQIAQSAYQQQMSGNDCGKLIIKSFPDLKANMLAAAMAQVGYIAVETGKGLKSAYSSISASEITEILLAIYGKALTLEQLAQKAYDNRISGNQCGQTLITEYPATQTKVLGSAMALAGYSATETGQGLKSAYPSISASEITEILLAIYGKALTLEQLAQKAYDERISGNQCGQRLITEYPATQTKALGSVMALAGYSATETGQGLKSAYPSISASEITEILLAIYGKALTIEQLAQKAYDEHLSGNQCGQRLITKYPATQAKVLGNVMALAGYSATETGQGLKSAYPSISASEITAVLLETYGRQ</sequence>
<proteinExistence type="predicted"/>
<dbReference type="PATRIC" id="fig|29488.15.peg.2643"/>
<evidence type="ECO:0000256" key="1">
    <source>
        <dbReference type="SAM" id="MobiDB-lite"/>
    </source>
</evidence>